<proteinExistence type="predicted"/>
<evidence type="ECO:0000313" key="4">
    <source>
        <dbReference type="Proteomes" id="UP001439008"/>
    </source>
</evidence>
<dbReference type="Pfam" id="PF08433">
    <property type="entry name" value="KTI12"/>
    <property type="match status" value="1"/>
</dbReference>
<dbReference type="PANTHER" id="PTHR20873:SF0">
    <property type="entry name" value="L-SERYL-TRNA(SEC) KINASE"/>
    <property type="match status" value="1"/>
</dbReference>
<dbReference type="SUPFAM" id="SSF52540">
    <property type="entry name" value="P-loop containing nucleoside triphosphate hydrolases"/>
    <property type="match status" value="1"/>
</dbReference>
<dbReference type="InterPro" id="IPR027417">
    <property type="entry name" value="P-loop_NTPase"/>
</dbReference>
<reference evidence="3 4" key="1">
    <citation type="journal article" date="2024" name="BMC Biol.">
        <title>Comparative genomics of Ascetosporea gives new insight into the evolutionary basis for animal parasitism in Rhizaria.</title>
        <authorList>
            <person name="Hiltunen Thoren M."/>
            <person name="Onut-Brannstrom I."/>
            <person name="Alfjorden A."/>
            <person name="Peckova H."/>
            <person name="Swords F."/>
            <person name="Hooper C."/>
            <person name="Holzer A.S."/>
            <person name="Bass D."/>
            <person name="Burki F."/>
        </authorList>
    </citation>
    <scope>NUCLEOTIDE SEQUENCE [LARGE SCALE GENOMIC DNA]</scope>
    <source>
        <strain evidence="3">20-A016</strain>
    </source>
</reference>
<evidence type="ECO:0000256" key="1">
    <source>
        <dbReference type="ARBA" id="ARBA00022741"/>
    </source>
</evidence>
<dbReference type="Proteomes" id="UP001439008">
    <property type="component" value="Unassembled WGS sequence"/>
</dbReference>
<keyword evidence="2" id="KW-0067">ATP-binding</keyword>
<dbReference type="EMBL" id="JBDODL010000362">
    <property type="protein sequence ID" value="MES1919672.1"/>
    <property type="molecule type" value="Genomic_DNA"/>
</dbReference>
<dbReference type="InterPro" id="IPR013641">
    <property type="entry name" value="KTI12/PSTK"/>
</dbReference>
<gene>
    <name evidence="3" type="ORF">MHBO_001462</name>
</gene>
<comment type="caution">
    <text evidence="3">The sequence shown here is derived from an EMBL/GenBank/DDBJ whole genome shotgun (WGS) entry which is preliminary data.</text>
</comment>
<sequence length="306" mass="35963">MSKLVILLIGIPGAGKTSLANKIKSQIKNFDLCRIDETVNVKIISYDSIEKELMAQNKFQPNFYQNLNSQKFSNKIDSSILNKPKSNKNNDFSKIWKQTRKKAFEMFKNLNSTSKNIIILDDNFYLFSMRKPFIRYCAVTKTPLILIYLKTDFKTAKIRNELRTETESVPEDIIDKMFDKIKINKIEKTNTLIIENNTKNGDFEKIKIFIEKSFRKQNFPIFKTGKIEKNVKLEKTPSQLLDLKIRKLINKKMLQIKKTENKVNFAKFSALEKKKFKRKLDQINLHQTDFDDLIKNFSTGLNKFFI</sequence>
<dbReference type="Gene3D" id="3.40.50.300">
    <property type="entry name" value="P-loop containing nucleotide triphosphate hydrolases"/>
    <property type="match status" value="1"/>
</dbReference>
<keyword evidence="1" id="KW-0547">Nucleotide-binding</keyword>
<name>A0ABV2AK92_9EUKA</name>
<evidence type="ECO:0000256" key="2">
    <source>
        <dbReference type="ARBA" id="ARBA00022840"/>
    </source>
</evidence>
<evidence type="ECO:0008006" key="5">
    <source>
        <dbReference type="Google" id="ProtNLM"/>
    </source>
</evidence>
<evidence type="ECO:0000313" key="3">
    <source>
        <dbReference type="EMBL" id="MES1919672.1"/>
    </source>
</evidence>
<dbReference type="PANTHER" id="PTHR20873">
    <property type="entry name" value="L-SERYL-TRNA(SEC) KINASE"/>
    <property type="match status" value="1"/>
</dbReference>
<dbReference type="InterPro" id="IPR052648">
    <property type="entry name" value="Ser-tRNA(Sec)_kinase"/>
</dbReference>
<protein>
    <recommendedName>
        <fullName evidence="5">L-seryl-tRNA(Sec) kinase</fullName>
    </recommendedName>
</protein>
<organism evidence="3 4">
    <name type="scientific">Bonamia ostreae</name>
    <dbReference type="NCBI Taxonomy" id="126728"/>
    <lineage>
        <taxon>Eukaryota</taxon>
        <taxon>Sar</taxon>
        <taxon>Rhizaria</taxon>
        <taxon>Endomyxa</taxon>
        <taxon>Ascetosporea</taxon>
        <taxon>Haplosporida</taxon>
        <taxon>Bonamia</taxon>
    </lineage>
</organism>
<keyword evidence="4" id="KW-1185">Reference proteome</keyword>
<accession>A0ABV2AK92</accession>